<dbReference type="Proteomes" id="UP000807306">
    <property type="component" value="Unassembled WGS sequence"/>
</dbReference>
<dbReference type="AlphaFoldDB" id="A0A9P6JNC8"/>
<reference evidence="4" key="1">
    <citation type="submission" date="2020-11" db="EMBL/GenBank/DDBJ databases">
        <authorList>
            <consortium name="DOE Joint Genome Institute"/>
            <person name="Ahrendt S."/>
            <person name="Riley R."/>
            <person name="Andreopoulos W."/>
            <person name="Labutti K."/>
            <person name="Pangilinan J."/>
            <person name="Ruiz-Duenas F.J."/>
            <person name="Barrasa J.M."/>
            <person name="Sanchez-Garcia M."/>
            <person name="Camarero S."/>
            <person name="Miyauchi S."/>
            <person name="Serrano A."/>
            <person name="Linde D."/>
            <person name="Babiker R."/>
            <person name="Drula E."/>
            <person name="Ayuso-Fernandez I."/>
            <person name="Pacheco R."/>
            <person name="Padilla G."/>
            <person name="Ferreira P."/>
            <person name="Barriuso J."/>
            <person name="Kellner H."/>
            <person name="Castanera R."/>
            <person name="Alfaro M."/>
            <person name="Ramirez L."/>
            <person name="Pisabarro A.G."/>
            <person name="Kuo A."/>
            <person name="Tritt A."/>
            <person name="Lipzen A."/>
            <person name="He G."/>
            <person name="Yan M."/>
            <person name="Ng V."/>
            <person name="Cullen D."/>
            <person name="Martin F."/>
            <person name="Rosso M.-N."/>
            <person name="Henrissat B."/>
            <person name="Hibbett D."/>
            <person name="Martinez A.T."/>
            <person name="Grigoriev I.V."/>
        </authorList>
    </citation>
    <scope>NUCLEOTIDE SEQUENCE</scope>
    <source>
        <strain evidence="4">CBS 506.95</strain>
    </source>
</reference>
<evidence type="ECO:0000259" key="3">
    <source>
        <dbReference type="Pfam" id="PF24883"/>
    </source>
</evidence>
<evidence type="ECO:0000313" key="5">
    <source>
        <dbReference type="Proteomes" id="UP000807306"/>
    </source>
</evidence>
<accession>A0A9P6JNC8</accession>
<comment type="caution">
    <text evidence="4">The sequence shown here is derived from an EMBL/GenBank/DDBJ whole genome shotgun (WGS) entry which is preliminary data.</text>
</comment>
<dbReference type="InterPro" id="IPR056884">
    <property type="entry name" value="NPHP3-like_N"/>
</dbReference>
<proteinExistence type="predicted"/>
<keyword evidence="1" id="KW-0677">Repeat</keyword>
<dbReference type="EMBL" id="MU157869">
    <property type="protein sequence ID" value="KAF9526683.1"/>
    <property type="molecule type" value="Genomic_DNA"/>
</dbReference>
<dbReference type="OrthoDB" id="5967843at2759"/>
<evidence type="ECO:0000313" key="4">
    <source>
        <dbReference type="EMBL" id="KAF9526683.1"/>
    </source>
</evidence>
<feature type="compositionally biased region" description="Basic and acidic residues" evidence="2">
    <location>
        <begin position="29"/>
        <end position="47"/>
    </location>
</feature>
<feature type="domain" description="Nephrocystin 3-like N-terminal" evidence="3">
    <location>
        <begin position="173"/>
        <end position="280"/>
    </location>
</feature>
<dbReference type="SUPFAM" id="SSF52540">
    <property type="entry name" value="P-loop containing nucleoside triphosphate hydrolases"/>
    <property type="match status" value="1"/>
</dbReference>
<gene>
    <name evidence="4" type="ORF">CPB83DRAFT_857616</name>
</gene>
<dbReference type="Gene3D" id="3.40.50.300">
    <property type="entry name" value="P-loop containing nucleotide triphosphate hydrolases"/>
    <property type="match status" value="1"/>
</dbReference>
<protein>
    <recommendedName>
        <fullName evidence="3">Nephrocystin 3-like N-terminal domain-containing protein</fullName>
    </recommendedName>
</protein>
<dbReference type="InterPro" id="IPR027417">
    <property type="entry name" value="P-loop_NTPase"/>
</dbReference>
<dbReference type="Pfam" id="PF24883">
    <property type="entry name" value="NPHP3_N"/>
    <property type="match status" value="1"/>
</dbReference>
<dbReference type="PANTHER" id="PTHR10039">
    <property type="entry name" value="AMELOGENIN"/>
    <property type="match status" value="1"/>
</dbReference>
<organism evidence="4 5">
    <name type="scientific">Crepidotus variabilis</name>
    <dbReference type="NCBI Taxonomy" id="179855"/>
    <lineage>
        <taxon>Eukaryota</taxon>
        <taxon>Fungi</taxon>
        <taxon>Dikarya</taxon>
        <taxon>Basidiomycota</taxon>
        <taxon>Agaricomycotina</taxon>
        <taxon>Agaricomycetes</taxon>
        <taxon>Agaricomycetidae</taxon>
        <taxon>Agaricales</taxon>
        <taxon>Agaricineae</taxon>
        <taxon>Crepidotaceae</taxon>
        <taxon>Crepidotus</taxon>
    </lineage>
</organism>
<evidence type="ECO:0000256" key="1">
    <source>
        <dbReference type="ARBA" id="ARBA00022737"/>
    </source>
</evidence>
<sequence>MSATYRSFPPHPPPWPNEMNHTHSANHPGEWRPTHPTEEWSVGDRDSPAYGSPDRPRDTTFANLYSATPMSYGNSFASDADGYTPLNATTPAHSSGSVPRLYRFSNFAATDSRFIFVEGDQVNTITEDQTVFRVMELMYAHCAPSALLDSNERYTAPRCAEETRISAVQTLLNWAERVGLPSKLGWLRGPAGAGKSAIAQTLAETCERKGLLGAAFFFSRTGASNRADGDRFIPTIASQLLLRFPELRPIIISTIAEDPFFFKRSRRAQFEKLVIEPLEVLKSQNEEGREPTDQTGGPSNCLEGTASLIIIDGLDECNDPDVQIDLLKIIADAIPRLPHPFRFLVVSRPEAHISHIFNNELSFEDCDPLRLDLDDDPDANADIEHYLELEFKRMRRQHPYHRLLPPQWPPSGAVKTLVERASRQFIYPSTVIHFIWNHDDLPNLSLQLILDLELARRTTEKPLAILDELYTFVFSKVPEKHLRTIEWLFSLLVFLPRNLGEIKCPSEATTCPLLLERCLGLPPGKLTIILKPLLSLLSVPENASENLKIYHASLFDFLKDPSRRSGLKFDVDEGLAHEVLALYWWKVIQKTATSIFSHFFFLRDTQSAFLSKDLRQAIEDYEIHPSFCQSDGLSILVYPLFELLDNKEELHENNYSLHYLHANRIIEMLENRQIDDGIWARGQTFEFSVPPFKDQLLNIHSRVCDALCRFAISRWKSQFRTVYRFPLFVYHVLVILGQDITLAEKYYTLENIERWRWHAAETKDQGREGELVRAALQSLRARLEFLSQCHRASRIKKCMEDWEISNSKFDEESVL</sequence>
<name>A0A9P6JNC8_9AGAR</name>
<evidence type="ECO:0000256" key="2">
    <source>
        <dbReference type="SAM" id="MobiDB-lite"/>
    </source>
</evidence>
<feature type="region of interest" description="Disordered" evidence="2">
    <location>
        <begin position="1"/>
        <end position="61"/>
    </location>
</feature>
<keyword evidence="5" id="KW-1185">Reference proteome</keyword>